<accession>A0A4P6MX17</accession>
<dbReference type="EMBL" id="CP036164">
    <property type="protein sequence ID" value="QBF47636.1"/>
    <property type="molecule type" value="Genomic_DNA"/>
</dbReference>
<sequence length="72" mass="8115">MDDQRALVGESLELVRDVPHRMWVNGNQGLFLIWRWSPCQRLTVPPPAQGMSSRTRLSSPLTAVATLGEKQE</sequence>
<name>A0A4P6MX17_9MICO</name>
<evidence type="ECO:0000313" key="3">
    <source>
        <dbReference type="Proteomes" id="UP000290408"/>
    </source>
</evidence>
<evidence type="ECO:0000256" key="1">
    <source>
        <dbReference type="SAM" id="MobiDB-lite"/>
    </source>
</evidence>
<dbReference type="Proteomes" id="UP000290408">
    <property type="component" value="Chromosome"/>
</dbReference>
<dbReference type="KEGG" id="jli:EXU32_16110"/>
<feature type="region of interest" description="Disordered" evidence="1">
    <location>
        <begin position="46"/>
        <end position="72"/>
    </location>
</feature>
<dbReference type="RefSeq" id="WP_130630820.1">
    <property type="nucleotide sequence ID" value="NZ_CP036164.1"/>
</dbReference>
<reference evidence="2 3" key="1">
    <citation type="submission" date="2019-02" db="EMBL/GenBank/DDBJ databases">
        <title>Genomic data mining of an Antarctic deep-sea actinobacterium, Janibacterlimosus P3-3-X1.</title>
        <authorList>
            <person name="Liao L."/>
            <person name="Chen B."/>
        </authorList>
    </citation>
    <scope>NUCLEOTIDE SEQUENCE [LARGE SCALE GENOMIC DNA]</scope>
    <source>
        <strain evidence="2 3">P3-3-X1</strain>
    </source>
</reference>
<gene>
    <name evidence="2" type="ORF">EXU32_16110</name>
</gene>
<protein>
    <submittedName>
        <fullName evidence="2">Uncharacterized protein</fullName>
    </submittedName>
</protein>
<evidence type="ECO:0000313" key="2">
    <source>
        <dbReference type="EMBL" id="QBF47636.1"/>
    </source>
</evidence>
<dbReference type="AlphaFoldDB" id="A0A4P6MX17"/>
<organism evidence="2 3">
    <name type="scientific">Janibacter limosus</name>
    <dbReference type="NCBI Taxonomy" id="53458"/>
    <lineage>
        <taxon>Bacteria</taxon>
        <taxon>Bacillati</taxon>
        <taxon>Actinomycetota</taxon>
        <taxon>Actinomycetes</taxon>
        <taxon>Micrococcales</taxon>
        <taxon>Intrasporangiaceae</taxon>
        <taxon>Janibacter</taxon>
    </lineage>
</organism>
<keyword evidence="3" id="KW-1185">Reference proteome</keyword>
<feature type="compositionally biased region" description="Polar residues" evidence="1">
    <location>
        <begin position="50"/>
        <end position="61"/>
    </location>
</feature>
<proteinExistence type="predicted"/>